<dbReference type="InterPro" id="IPR010982">
    <property type="entry name" value="Lambda_DNA-bd_dom_sf"/>
</dbReference>
<feature type="domain" description="HTH cro/C1-type" evidence="2">
    <location>
        <begin position="89"/>
        <end position="139"/>
    </location>
</feature>
<gene>
    <name evidence="3" type="ordered locus">BN6_34490</name>
</gene>
<dbReference type="SUPFAM" id="SSF48452">
    <property type="entry name" value="TPR-like"/>
    <property type="match status" value="1"/>
</dbReference>
<dbReference type="CDD" id="cd00093">
    <property type="entry name" value="HTH_XRE"/>
    <property type="match status" value="1"/>
</dbReference>
<name>K0JZM5_SACES</name>
<keyword evidence="4" id="KW-1185">Reference proteome</keyword>
<dbReference type="InterPro" id="IPR011990">
    <property type="entry name" value="TPR-like_helical_dom_sf"/>
</dbReference>
<evidence type="ECO:0000256" key="1">
    <source>
        <dbReference type="SAM" id="MobiDB-lite"/>
    </source>
</evidence>
<dbReference type="EMBL" id="HE804045">
    <property type="protein sequence ID" value="CCH30747.1"/>
    <property type="molecule type" value="Genomic_DNA"/>
</dbReference>
<dbReference type="SUPFAM" id="SSF47413">
    <property type="entry name" value="lambda repressor-like DNA-binding domains"/>
    <property type="match status" value="1"/>
</dbReference>
<evidence type="ECO:0000313" key="4">
    <source>
        <dbReference type="Proteomes" id="UP000006281"/>
    </source>
</evidence>
<evidence type="ECO:0000259" key="2">
    <source>
        <dbReference type="PROSITE" id="PS50943"/>
    </source>
</evidence>
<feature type="region of interest" description="Disordered" evidence="1">
    <location>
        <begin position="27"/>
        <end position="79"/>
    </location>
</feature>
<accession>K0JZM5</accession>
<dbReference type="eggNOG" id="COG0457">
    <property type="taxonomic scope" value="Bacteria"/>
</dbReference>
<dbReference type="InterPro" id="IPR001387">
    <property type="entry name" value="Cro/C1-type_HTH"/>
</dbReference>
<reference evidence="3 4" key="1">
    <citation type="journal article" date="2012" name="BMC Genomics">
        <title>Complete genome sequence of Saccharothrix espanaensis DSM 44229T and comparison to the other completely sequenced Pseudonocardiaceae.</title>
        <authorList>
            <person name="Strobel T."/>
            <person name="Al-Dilaimi A."/>
            <person name="Blom J."/>
            <person name="Gessner A."/>
            <person name="Kalinowski J."/>
            <person name="Luzhetska M."/>
            <person name="Puhler A."/>
            <person name="Szczepanowski R."/>
            <person name="Bechthold A."/>
            <person name="Ruckert C."/>
        </authorList>
    </citation>
    <scope>NUCLEOTIDE SEQUENCE [LARGE SCALE GENOMIC DNA]</scope>
    <source>
        <strain evidence="4">ATCC 51144 / DSM 44229 / JCM 9112 / NBRC 15066 / NRRL 15764</strain>
    </source>
</reference>
<dbReference type="Gene3D" id="1.10.260.40">
    <property type="entry name" value="lambda repressor-like DNA-binding domains"/>
    <property type="match status" value="1"/>
</dbReference>
<dbReference type="PROSITE" id="PS50943">
    <property type="entry name" value="HTH_CROC1"/>
    <property type="match status" value="1"/>
</dbReference>
<dbReference type="AlphaFoldDB" id="K0JZM5"/>
<evidence type="ECO:0000313" key="3">
    <source>
        <dbReference type="EMBL" id="CCH30747.1"/>
    </source>
</evidence>
<dbReference type="Pfam" id="PF01381">
    <property type="entry name" value="HTH_3"/>
    <property type="match status" value="1"/>
</dbReference>
<dbReference type="Gene3D" id="1.25.40.10">
    <property type="entry name" value="Tetratricopeptide repeat domain"/>
    <property type="match status" value="1"/>
</dbReference>
<protein>
    <recommendedName>
        <fullName evidence="2">HTH cro/C1-type domain-containing protein</fullName>
    </recommendedName>
</protein>
<dbReference type="KEGG" id="sesp:BN6_34490"/>
<proteinExistence type="predicted"/>
<sequence>MVSAPGGAETTGDLGRYLHRACLALGPGSSVESRRGDRQRRFRAEGSPKWGQPDAALRLTRQNPHRGKRQPTPGGHPMAVRRTGFVRTRKAAGFTQESFAEVMHVDRSTVARWEQGTREPLPYQRPKLAKLLKISMSELDGLLHPEAECVAVTQRASSPHGDERVDHAGSVAVEIPRVPTRPVVMREVIGFRAVSEAFQAADRKIGGGVLYGQVVRFLQDEVASKLLAPPPSVTHNEVFSAAASFSEFAGWMAHDSGRDPQAKVHLTQAYHLATTAQNSQLSSNILASLSHLAVQMDDSQTAERLARKGISQMSGGQAHVPHLVARLHTMHARALALQGNELAARLALDAGESALGFIARDARDSWLCGFDRASFAAENALCMYDLQRYEDAVRSAAEVIALRSASDRVRSRTLARLTLANALVALGDHEGAARVGMEIIAAAPGLESARVHSGLAQLQQRLSGQADLPEVREMNDRLAASANAQIPTAQAEWPV</sequence>
<dbReference type="SMART" id="SM00530">
    <property type="entry name" value="HTH_XRE"/>
    <property type="match status" value="1"/>
</dbReference>
<dbReference type="STRING" id="1179773.BN6_34490"/>
<dbReference type="eggNOG" id="COG1813">
    <property type="taxonomic scope" value="Bacteria"/>
</dbReference>
<dbReference type="Proteomes" id="UP000006281">
    <property type="component" value="Chromosome"/>
</dbReference>
<dbReference type="HOGENOM" id="CLU_584811_0_0_11"/>
<dbReference type="GO" id="GO:0003677">
    <property type="term" value="F:DNA binding"/>
    <property type="evidence" value="ECO:0007669"/>
    <property type="project" value="InterPro"/>
</dbReference>
<organism evidence="3 4">
    <name type="scientific">Saccharothrix espanaensis (strain ATCC 51144 / DSM 44229 / JCM 9112 / NBRC 15066 / NRRL 15764)</name>
    <dbReference type="NCBI Taxonomy" id="1179773"/>
    <lineage>
        <taxon>Bacteria</taxon>
        <taxon>Bacillati</taxon>
        <taxon>Actinomycetota</taxon>
        <taxon>Actinomycetes</taxon>
        <taxon>Pseudonocardiales</taxon>
        <taxon>Pseudonocardiaceae</taxon>
        <taxon>Saccharothrix</taxon>
    </lineage>
</organism>